<dbReference type="STRING" id="321146.A0A139HAY5"/>
<keyword evidence="4" id="KW-0812">Transmembrane</keyword>
<dbReference type="GO" id="GO:0016491">
    <property type="term" value="F:oxidoreductase activity"/>
    <property type="evidence" value="ECO:0007669"/>
    <property type="project" value="InterPro"/>
</dbReference>
<dbReference type="InterPro" id="IPR050316">
    <property type="entry name" value="Tyrosinase/Hemocyanin"/>
</dbReference>
<keyword evidence="1" id="KW-0479">Metal-binding</keyword>
<dbReference type="SUPFAM" id="SSF48056">
    <property type="entry name" value="Di-copper centre-containing domain"/>
    <property type="match status" value="1"/>
</dbReference>
<evidence type="ECO:0000256" key="2">
    <source>
        <dbReference type="ARBA" id="ARBA00023008"/>
    </source>
</evidence>
<organism evidence="6 7">
    <name type="scientific">Pseudocercospora eumusae</name>
    <dbReference type="NCBI Taxonomy" id="321146"/>
    <lineage>
        <taxon>Eukaryota</taxon>
        <taxon>Fungi</taxon>
        <taxon>Dikarya</taxon>
        <taxon>Ascomycota</taxon>
        <taxon>Pezizomycotina</taxon>
        <taxon>Dothideomycetes</taxon>
        <taxon>Dothideomycetidae</taxon>
        <taxon>Mycosphaerellales</taxon>
        <taxon>Mycosphaerellaceae</taxon>
        <taxon>Pseudocercospora</taxon>
    </lineage>
</organism>
<accession>A0A139HAY5</accession>
<evidence type="ECO:0000256" key="1">
    <source>
        <dbReference type="ARBA" id="ARBA00022723"/>
    </source>
</evidence>
<dbReference type="GO" id="GO:0046872">
    <property type="term" value="F:metal ion binding"/>
    <property type="evidence" value="ECO:0007669"/>
    <property type="project" value="UniProtKB-KW"/>
</dbReference>
<dbReference type="Proteomes" id="UP000070133">
    <property type="component" value="Unassembled WGS sequence"/>
</dbReference>
<evidence type="ECO:0000256" key="3">
    <source>
        <dbReference type="SAM" id="MobiDB-lite"/>
    </source>
</evidence>
<evidence type="ECO:0000256" key="4">
    <source>
        <dbReference type="SAM" id="Phobius"/>
    </source>
</evidence>
<dbReference type="OrthoDB" id="6132182at2759"/>
<keyword evidence="4" id="KW-0472">Membrane</keyword>
<name>A0A139HAY5_9PEZI</name>
<feature type="domain" description="Tyrosinase copper-binding" evidence="5">
    <location>
        <begin position="312"/>
        <end position="323"/>
    </location>
</feature>
<protein>
    <recommendedName>
        <fullName evidence="5">Tyrosinase copper-binding domain-containing protein</fullName>
    </recommendedName>
</protein>
<dbReference type="PROSITE" id="PS00498">
    <property type="entry name" value="TYROSINASE_2"/>
    <property type="match status" value="1"/>
</dbReference>
<dbReference type="InterPro" id="IPR002227">
    <property type="entry name" value="Tyrosinase_Cu-bd"/>
</dbReference>
<dbReference type="PANTHER" id="PTHR11474:SF126">
    <property type="entry name" value="TYROSINASE-LIKE PROTEIN TYR-1-RELATED"/>
    <property type="match status" value="1"/>
</dbReference>
<dbReference type="AlphaFoldDB" id="A0A139HAY5"/>
<proteinExistence type="predicted"/>
<evidence type="ECO:0000313" key="6">
    <source>
        <dbReference type="EMBL" id="KXS99614.1"/>
    </source>
</evidence>
<evidence type="ECO:0000313" key="7">
    <source>
        <dbReference type="Proteomes" id="UP000070133"/>
    </source>
</evidence>
<gene>
    <name evidence="6" type="ORF">AC578_9898</name>
</gene>
<keyword evidence="4" id="KW-1133">Transmembrane helix</keyword>
<dbReference type="InterPro" id="IPR008922">
    <property type="entry name" value="Di-copper_centre_dom_sf"/>
</dbReference>
<dbReference type="PRINTS" id="PR00092">
    <property type="entry name" value="TYROSINASE"/>
</dbReference>
<keyword evidence="7" id="KW-1185">Reference proteome</keyword>
<feature type="compositionally biased region" description="Basic residues" evidence="3">
    <location>
        <begin position="1"/>
        <end position="11"/>
    </location>
</feature>
<feature type="region of interest" description="Disordered" evidence="3">
    <location>
        <begin position="1"/>
        <end position="22"/>
    </location>
</feature>
<dbReference type="EMBL" id="LFZN01000088">
    <property type="protein sequence ID" value="KXS99614.1"/>
    <property type="molecule type" value="Genomic_DNA"/>
</dbReference>
<dbReference type="PANTHER" id="PTHR11474">
    <property type="entry name" value="TYROSINASE FAMILY MEMBER"/>
    <property type="match status" value="1"/>
</dbReference>
<dbReference type="Gene3D" id="1.10.1280.10">
    <property type="entry name" value="Di-copper center containing domain from catechol oxidase"/>
    <property type="match status" value="1"/>
</dbReference>
<evidence type="ECO:0000259" key="5">
    <source>
        <dbReference type="PROSITE" id="PS00498"/>
    </source>
</evidence>
<keyword evidence="2" id="KW-0186">Copper</keyword>
<dbReference type="Pfam" id="PF00264">
    <property type="entry name" value="Tyrosinase"/>
    <property type="match status" value="1"/>
</dbReference>
<feature type="transmembrane region" description="Helical" evidence="4">
    <location>
        <begin position="59"/>
        <end position="78"/>
    </location>
</feature>
<sequence>MRQAFRKHQHSGRPSCLEQNSPDDSPLAHLLGGAIIPTSRFKHRNVILSPSKERSRISLLAWALVAGFAGLAVVYFAVKAAATAMHIDRAESSASLCRQGRPYVRREWRTLSHTEKQSYISAVRCLRTTPSSIHNRNGVSRFDDFAWTHENVGQIAHEAAAFLSWHRAFIAEFEEDLRRHCAYNGSLPYWDWSLDWQHPTKSPVFDPESGFGGNGEPSMPSPKSDGWCLTEGPFAGAMIPFHGKDWTPHCLARKFTNGSTFDGHALRPYYLREVVLEHDDYFDMLMSLERGPHNAIPRGINGVFKSFLAPADPLFWLHHCQLDRVWWIWQRNQSQRQLAYSGPSFHATPDRNASLSDTLNFDGLMGDVAVVDVITTTAGMLCYEYDSVRIGEL</sequence>
<reference evidence="6 7" key="1">
    <citation type="submission" date="2015-07" db="EMBL/GenBank/DDBJ databases">
        <title>Comparative genomics of the Sigatoka disease complex on banana suggests a link between parallel evolutionary changes in Pseudocercospora fijiensis and Pseudocercospora eumusae and increased virulence on the banana host.</title>
        <authorList>
            <person name="Chang T.-C."/>
            <person name="Salvucci A."/>
            <person name="Crous P.W."/>
            <person name="Stergiopoulos I."/>
        </authorList>
    </citation>
    <scope>NUCLEOTIDE SEQUENCE [LARGE SCALE GENOMIC DNA]</scope>
    <source>
        <strain evidence="6 7">CBS 114824</strain>
    </source>
</reference>
<comment type="caution">
    <text evidence="6">The sequence shown here is derived from an EMBL/GenBank/DDBJ whole genome shotgun (WGS) entry which is preliminary data.</text>
</comment>